<evidence type="ECO:0000256" key="1">
    <source>
        <dbReference type="ARBA" id="ARBA00010040"/>
    </source>
</evidence>
<evidence type="ECO:0000313" key="7">
    <source>
        <dbReference type="Proteomes" id="UP000001294"/>
    </source>
</evidence>
<evidence type="ECO:0000256" key="2">
    <source>
        <dbReference type="ARBA" id="ARBA00022729"/>
    </source>
</evidence>
<sequence>MRKEIRILDLRTLRRSWQITENIGANSPQWLGSSSNLIWLEPLRNGYTNLVIRDARLVDNEYIAGPVPGHISNLRVTSIPFIEDTDDDLGFAVVGKVHTDGSLFNPTEQSSTFDNVAGHSHTKRRADWFTSPQNSIIWFGTLTRPSEAPNGRYVMGKLTNLMDHFKLTTISLRITSGQEEDCRDFDINSWAIAFVGSDFDEESQQSSCSCYVCPMLRWDGYPLDSLYYAFSHRGLGGNISSPILKHNDTTVAFLSQKTRGYSSDKNRVIFIHNNQTSESEELFESQDGKWQWDLSPSAITYWLDRSLLIQVEENGRQALYKLNLDNWWPDKPTPASLELLSSFLPYGSIVNVTPMFSESSKSALLISCHALNHSKEYVIFDPQSPGRRRAAHLLSIFPAAKSKKFGHWAQMGPKCIHGSSNLLPSSLDLDIHRSYGQGFTDAIRGSWGGLQYNDLQKVFEYVQNNVNYANIERAVAIGHGYGGYMVNWIQGHDFGRLFKALITDNGIFSMKTQLAGNMQSLRHDFNGLPRENSSEWQKWDPAQYAGHWQTPHLVIHNELNLQQPLAQGLASFHTLQLRGVETMLLTFPDESHSHKNPENLLLWYHTLIDWMDKFVKSQH</sequence>
<keyword evidence="3" id="KW-0378">Hydrolase</keyword>
<dbReference type="Pfam" id="PF00326">
    <property type="entry name" value="Peptidase_S9"/>
    <property type="match status" value="1"/>
</dbReference>
<dbReference type="PANTHER" id="PTHR42776:SF13">
    <property type="entry name" value="DIPEPTIDYL-PEPTIDASE 5"/>
    <property type="match status" value="1"/>
</dbReference>
<reference evidence="7" key="1">
    <citation type="journal article" date="2015" name="Genome Announc.">
        <title>Genome sequence of the AIDS-associated pathogen Penicillium marneffei (ATCC18224) and its near taxonomic relative Talaromyces stipitatus (ATCC10500).</title>
        <authorList>
            <person name="Nierman W.C."/>
            <person name="Fedorova-Abrams N.D."/>
            <person name="Andrianopoulos A."/>
        </authorList>
    </citation>
    <scope>NUCLEOTIDE SEQUENCE [LARGE SCALE GENOMIC DNA]</scope>
    <source>
        <strain evidence="7">ATCC 18224 / CBS 334.59 / QM 7333</strain>
    </source>
</reference>
<evidence type="ECO:0000256" key="3">
    <source>
        <dbReference type="ARBA" id="ARBA00022801"/>
    </source>
</evidence>
<comment type="similarity">
    <text evidence="1">Belongs to the peptidase S9C family.</text>
</comment>
<accession>B6QNS8</accession>
<dbReference type="VEuPathDB" id="FungiDB:PMAA_053700"/>
<organism evidence="6 7">
    <name type="scientific">Talaromyces marneffei (strain ATCC 18224 / CBS 334.59 / QM 7333)</name>
    <name type="common">Penicillium marneffei</name>
    <dbReference type="NCBI Taxonomy" id="441960"/>
    <lineage>
        <taxon>Eukaryota</taxon>
        <taxon>Fungi</taxon>
        <taxon>Dikarya</taxon>
        <taxon>Ascomycota</taxon>
        <taxon>Pezizomycotina</taxon>
        <taxon>Eurotiomycetes</taxon>
        <taxon>Eurotiomycetidae</taxon>
        <taxon>Eurotiales</taxon>
        <taxon>Trichocomaceae</taxon>
        <taxon>Talaromyces</taxon>
        <taxon>Talaromyces sect. Talaromyces</taxon>
    </lineage>
</organism>
<evidence type="ECO:0000259" key="5">
    <source>
        <dbReference type="Pfam" id="PF00326"/>
    </source>
</evidence>
<dbReference type="GO" id="GO:0004252">
    <property type="term" value="F:serine-type endopeptidase activity"/>
    <property type="evidence" value="ECO:0007669"/>
    <property type="project" value="TreeGrafter"/>
</dbReference>
<keyword evidence="2" id="KW-0732">Signal</keyword>
<gene>
    <name evidence="6" type="ORF">PMAA_053700</name>
</gene>
<protein>
    <recommendedName>
        <fullName evidence="4">Dipeptidyl-peptidase V</fullName>
    </recommendedName>
</protein>
<feature type="domain" description="Peptidase S9 prolyl oligopeptidase catalytic" evidence="5">
    <location>
        <begin position="433"/>
        <end position="616"/>
    </location>
</feature>
<proteinExistence type="inferred from homology"/>
<dbReference type="Gene3D" id="3.40.50.1820">
    <property type="entry name" value="alpha/beta hydrolase"/>
    <property type="match status" value="1"/>
</dbReference>
<evidence type="ECO:0000313" key="6">
    <source>
        <dbReference type="EMBL" id="EEA21566.1"/>
    </source>
</evidence>
<evidence type="ECO:0000256" key="4">
    <source>
        <dbReference type="ARBA" id="ARBA00032829"/>
    </source>
</evidence>
<dbReference type="InterPro" id="IPR029058">
    <property type="entry name" value="AB_hydrolase_fold"/>
</dbReference>
<dbReference type="OrthoDB" id="416344at2759"/>
<keyword evidence="7" id="KW-1185">Reference proteome</keyword>
<dbReference type="Proteomes" id="UP000001294">
    <property type="component" value="Unassembled WGS sequence"/>
</dbReference>
<dbReference type="GO" id="GO:0006508">
    <property type="term" value="P:proteolysis"/>
    <property type="evidence" value="ECO:0007669"/>
    <property type="project" value="InterPro"/>
</dbReference>
<dbReference type="AlphaFoldDB" id="B6QNS8"/>
<dbReference type="STRING" id="441960.B6QNS8"/>
<dbReference type="PANTHER" id="PTHR42776">
    <property type="entry name" value="SERINE PEPTIDASE S9 FAMILY MEMBER"/>
    <property type="match status" value="1"/>
</dbReference>
<dbReference type="SUPFAM" id="SSF53474">
    <property type="entry name" value="alpha/beta-Hydrolases"/>
    <property type="match status" value="1"/>
</dbReference>
<dbReference type="InterPro" id="IPR001375">
    <property type="entry name" value="Peptidase_S9_cat"/>
</dbReference>
<dbReference type="PhylomeDB" id="B6QNS8"/>
<dbReference type="HOGENOM" id="CLU_008615_0_1_1"/>
<dbReference type="EMBL" id="DS995903">
    <property type="protein sequence ID" value="EEA21566.1"/>
    <property type="molecule type" value="Genomic_DNA"/>
</dbReference>
<name>B6QNS8_TALMQ</name>